<name>A0AC61DBI6_9FIRM</name>
<evidence type="ECO:0000313" key="2">
    <source>
        <dbReference type="Proteomes" id="UP000224460"/>
    </source>
</evidence>
<sequence length="467" mass="51642">MPINSFENYPMTWKPCLSHTKLPLYKALAQLLEEDIQKGNLKPGDMLPPQRELADFLDINLSTVTKAFKLCEQRGLISATVGKGTFIASDVGVSSRLLHPTPVNHLIDLGAIHPTYTQNAYVLSTLQDFLTSKDASSHLEYTSTCGTQKQRMAGLKWLKNLKLSTDTNHILLASGGQNALCAILTSFFEPGDRIGTDPLIYAGFKTLAKMLGIQLVPVPQANDEISPSLLRGFCKKEGLKALYLIPDFHNPTTHTMSLATREAIAKFAKEEDLLLIEDAINSAFVHELLPPIASFAPEQTFYISSTSKSLCPALRISFIACPLRHIRTLELGLYNVNMMISPFTAQIATELIYSSMAEQILKERQSDILERNELANSIFRGYPLLGALDCNFRFLLLPEGWSGKAFEMCAKKAGVQVYCGERFAVGNAPLPAAVRLSIATPKTKEDLYKALIILKSILEQDIDLTLF</sequence>
<keyword evidence="2" id="KW-1185">Reference proteome</keyword>
<protein>
    <submittedName>
        <fullName evidence="1">GntR family transcriptional regulator</fullName>
    </submittedName>
</protein>
<dbReference type="EMBL" id="PEDL01000014">
    <property type="protein sequence ID" value="PHV70088.1"/>
    <property type="molecule type" value="Genomic_DNA"/>
</dbReference>
<organism evidence="1 2">
    <name type="scientific">Sporanaerobium hydrogeniformans</name>
    <dbReference type="NCBI Taxonomy" id="3072179"/>
    <lineage>
        <taxon>Bacteria</taxon>
        <taxon>Bacillati</taxon>
        <taxon>Bacillota</taxon>
        <taxon>Clostridia</taxon>
        <taxon>Lachnospirales</taxon>
        <taxon>Lachnospiraceae</taxon>
        <taxon>Sporanaerobium</taxon>
    </lineage>
</organism>
<reference evidence="1" key="1">
    <citation type="submission" date="2017-10" db="EMBL/GenBank/DDBJ databases">
        <title>Genome sequence of cellulolytic Lachnospiraceae bacterium XHS1971 isolated from hotspring sediment.</title>
        <authorList>
            <person name="Vasudevan G."/>
            <person name="Joshi A.J."/>
            <person name="Hivarkar S."/>
            <person name="Lanjekar V.B."/>
            <person name="Dhakephalkar P.K."/>
            <person name="Dagar S."/>
        </authorList>
    </citation>
    <scope>NUCLEOTIDE SEQUENCE</scope>
    <source>
        <strain evidence="1">XHS1971</strain>
    </source>
</reference>
<comment type="caution">
    <text evidence="1">The sequence shown here is derived from an EMBL/GenBank/DDBJ whole genome shotgun (WGS) entry which is preliminary data.</text>
</comment>
<gene>
    <name evidence="1" type="ORF">CS063_12345</name>
</gene>
<evidence type="ECO:0000313" key="1">
    <source>
        <dbReference type="EMBL" id="PHV70088.1"/>
    </source>
</evidence>
<accession>A0AC61DBI6</accession>
<proteinExistence type="predicted"/>
<dbReference type="Proteomes" id="UP000224460">
    <property type="component" value="Unassembled WGS sequence"/>
</dbReference>